<dbReference type="GO" id="GO:0016139">
    <property type="term" value="P:glycoside catabolic process"/>
    <property type="evidence" value="ECO:0007669"/>
    <property type="project" value="TreeGrafter"/>
</dbReference>
<dbReference type="GO" id="GO:0006004">
    <property type="term" value="P:fucose metabolic process"/>
    <property type="evidence" value="ECO:0007669"/>
    <property type="project" value="InterPro"/>
</dbReference>
<dbReference type="SUPFAM" id="SSF49785">
    <property type="entry name" value="Galactose-binding domain-like"/>
    <property type="match status" value="1"/>
</dbReference>
<evidence type="ECO:0000259" key="8">
    <source>
        <dbReference type="PROSITE" id="PS50022"/>
    </source>
</evidence>
<feature type="domain" description="F5/8 type C" evidence="8">
    <location>
        <begin position="432"/>
        <end position="570"/>
    </location>
</feature>
<dbReference type="InterPro" id="IPR016286">
    <property type="entry name" value="FUC_metazoa-typ"/>
</dbReference>
<dbReference type="InterPro" id="IPR008979">
    <property type="entry name" value="Galactose-bd-like_sf"/>
</dbReference>
<reference evidence="9 10" key="1">
    <citation type="submission" date="2019-02" db="EMBL/GenBank/DDBJ databases">
        <title>Deep-cultivation of Planctomycetes and their phenomic and genomic characterization uncovers novel biology.</title>
        <authorList>
            <person name="Wiegand S."/>
            <person name="Jogler M."/>
            <person name="Boedeker C."/>
            <person name="Pinto D."/>
            <person name="Vollmers J."/>
            <person name="Rivas-Marin E."/>
            <person name="Kohn T."/>
            <person name="Peeters S.H."/>
            <person name="Heuer A."/>
            <person name="Rast P."/>
            <person name="Oberbeckmann S."/>
            <person name="Bunk B."/>
            <person name="Jeske O."/>
            <person name="Meyerdierks A."/>
            <person name="Storesund J.E."/>
            <person name="Kallscheuer N."/>
            <person name="Luecker S."/>
            <person name="Lage O.M."/>
            <person name="Pohl T."/>
            <person name="Merkel B.J."/>
            <person name="Hornburger P."/>
            <person name="Mueller R.-W."/>
            <person name="Bruemmer F."/>
            <person name="Labrenz M."/>
            <person name="Spormann A.M."/>
            <person name="Op Den Camp H."/>
            <person name="Overmann J."/>
            <person name="Amann R."/>
            <person name="Jetten M.S.M."/>
            <person name="Mascher T."/>
            <person name="Medema M.H."/>
            <person name="Devos D.P."/>
            <person name="Kaster A.-K."/>
            <person name="Ovreas L."/>
            <person name="Rohde M."/>
            <person name="Galperin M.Y."/>
            <person name="Jogler C."/>
        </authorList>
    </citation>
    <scope>NUCLEOTIDE SEQUENCE [LARGE SCALE GENOMIC DNA]</scope>
    <source>
        <strain evidence="9 10">Poly41</strain>
    </source>
</reference>
<dbReference type="InterPro" id="IPR000421">
    <property type="entry name" value="FA58C"/>
</dbReference>
<accession>A0A5C6D534</accession>
<protein>
    <recommendedName>
        <fullName evidence="3">alpha-L-fucosidase</fullName>
        <ecNumber evidence="3">3.2.1.51</ecNumber>
    </recommendedName>
</protein>
<evidence type="ECO:0000256" key="6">
    <source>
        <dbReference type="ARBA" id="ARBA00023295"/>
    </source>
</evidence>
<dbReference type="InterPro" id="IPR057739">
    <property type="entry name" value="Glyco_hydro_29_N"/>
</dbReference>
<dbReference type="EC" id="3.2.1.51" evidence="3"/>
<dbReference type="PRINTS" id="PR00741">
    <property type="entry name" value="GLHYDRLASE29"/>
</dbReference>
<evidence type="ECO:0000256" key="1">
    <source>
        <dbReference type="ARBA" id="ARBA00004071"/>
    </source>
</evidence>
<keyword evidence="5" id="KW-0378">Hydrolase</keyword>
<dbReference type="AlphaFoldDB" id="A0A5C6D534"/>
<evidence type="ECO:0000256" key="7">
    <source>
        <dbReference type="SAM" id="SignalP"/>
    </source>
</evidence>
<evidence type="ECO:0000256" key="2">
    <source>
        <dbReference type="ARBA" id="ARBA00007951"/>
    </source>
</evidence>
<sequence length="575" mass="65118" precursor="true">MKNALLFPNFLALMMLAMSPLPAEDKPAVESGPIQKQPWLQPDADAILKWQQMRFGMFIHWGPVSLTGHEIGWSRGRETTIDEYDNLYKKFDPENFDADRWVSIAKAAGMKYIVLTTKHHDGFCLWDTKQTDFNIMNSAMSRDVTKEIAEACQRQGIAFGTYHSVCDWHHPDFPRNSPGGKVRREKSDIQSYRRYLRAQVKELIENYGPLVTMWFDVPQEFDADEGSENIRICRELQSDIVVNNRAGGGLGDYATPEQRVGGFDIDQPWETCMTICRQWAWKPDDKMKSLAECLQTLIRTAGGDGNLLFNVGPMPNGEIEARQVDRLQQMGDWLAEYGETIYATRGGPYKPTKHLVSTRKGNTVYLHILSWPDEVIRVPNLPATLLNHHVITGGSIVLTTVDDEIEIRIPQSDRQEIDTIVAIELDQPAIELAPISVSYVGQSLTEGRQATASNVFQRSAQYAAAKAVDADNSTRWATDAETKECSLEVDLGKPERFDRAVLDECVEYGVRVHSFELQYRDGEDWKTFFQGTTIGRGLSVNFDPVTARHVRLRIHGDDGPTINEFQLFTPKRTKP</sequence>
<dbReference type="Proteomes" id="UP000319143">
    <property type="component" value="Unassembled WGS sequence"/>
</dbReference>
<dbReference type="SUPFAM" id="SSF51445">
    <property type="entry name" value="(Trans)glycosidases"/>
    <property type="match status" value="1"/>
</dbReference>
<dbReference type="InterPro" id="IPR000933">
    <property type="entry name" value="Glyco_hydro_29"/>
</dbReference>
<dbReference type="InterPro" id="IPR017853">
    <property type="entry name" value="GH"/>
</dbReference>
<dbReference type="PANTHER" id="PTHR10030">
    <property type="entry name" value="ALPHA-L-FUCOSIDASE"/>
    <property type="match status" value="1"/>
</dbReference>
<dbReference type="Pfam" id="PF01120">
    <property type="entry name" value="Alpha_L_fucos"/>
    <property type="match status" value="1"/>
</dbReference>
<feature type="signal peptide" evidence="7">
    <location>
        <begin position="1"/>
        <end position="23"/>
    </location>
</feature>
<comment type="similarity">
    <text evidence="2">Belongs to the glycosyl hydrolase 29 family.</text>
</comment>
<dbReference type="GO" id="GO:0004560">
    <property type="term" value="F:alpha-L-fucosidase activity"/>
    <property type="evidence" value="ECO:0007669"/>
    <property type="project" value="InterPro"/>
</dbReference>
<dbReference type="EMBL" id="SJPV01000014">
    <property type="protein sequence ID" value="TWU32052.1"/>
    <property type="molecule type" value="Genomic_DNA"/>
</dbReference>
<dbReference type="PROSITE" id="PS50022">
    <property type="entry name" value="FA58C_3"/>
    <property type="match status" value="1"/>
</dbReference>
<dbReference type="Gene3D" id="2.60.120.260">
    <property type="entry name" value="Galactose-binding domain-like"/>
    <property type="match status" value="1"/>
</dbReference>
<dbReference type="Gene3D" id="3.20.20.80">
    <property type="entry name" value="Glycosidases"/>
    <property type="match status" value="1"/>
</dbReference>
<comment type="caution">
    <text evidence="9">The sequence shown here is derived from an EMBL/GenBank/DDBJ whole genome shotgun (WGS) entry which is preliminary data.</text>
</comment>
<feature type="chain" id="PRO_5022926493" description="alpha-L-fucosidase" evidence="7">
    <location>
        <begin position="24"/>
        <end position="575"/>
    </location>
</feature>
<evidence type="ECO:0000313" key="9">
    <source>
        <dbReference type="EMBL" id="TWU32052.1"/>
    </source>
</evidence>
<evidence type="ECO:0000256" key="4">
    <source>
        <dbReference type="ARBA" id="ARBA00022729"/>
    </source>
</evidence>
<keyword evidence="4 7" id="KW-0732">Signal</keyword>
<dbReference type="RefSeq" id="WP_146530682.1">
    <property type="nucleotide sequence ID" value="NZ_SJPV01000014.1"/>
</dbReference>
<evidence type="ECO:0000256" key="3">
    <source>
        <dbReference type="ARBA" id="ARBA00012662"/>
    </source>
</evidence>
<gene>
    <name evidence="9" type="ORF">Poly41_59400</name>
</gene>
<keyword evidence="6" id="KW-0326">Glycosidase</keyword>
<dbReference type="Pfam" id="PF00754">
    <property type="entry name" value="F5_F8_type_C"/>
    <property type="match status" value="1"/>
</dbReference>
<keyword evidence="10" id="KW-1185">Reference proteome</keyword>
<organism evidence="9 10">
    <name type="scientific">Novipirellula artificiosorum</name>
    <dbReference type="NCBI Taxonomy" id="2528016"/>
    <lineage>
        <taxon>Bacteria</taxon>
        <taxon>Pseudomonadati</taxon>
        <taxon>Planctomycetota</taxon>
        <taxon>Planctomycetia</taxon>
        <taxon>Pirellulales</taxon>
        <taxon>Pirellulaceae</taxon>
        <taxon>Novipirellula</taxon>
    </lineage>
</organism>
<comment type="function">
    <text evidence="1">Alpha-L-fucosidase is responsible for hydrolyzing the alpha-1,6-linked fucose joined to the reducing-end N-acetylglucosamine of the carbohydrate moieties of glycoproteins.</text>
</comment>
<dbReference type="PANTHER" id="PTHR10030:SF37">
    <property type="entry name" value="ALPHA-L-FUCOSIDASE-RELATED"/>
    <property type="match status" value="1"/>
</dbReference>
<dbReference type="SMART" id="SM00812">
    <property type="entry name" value="Alpha_L_fucos"/>
    <property type="match status" value="1"/>
</dbReference>
<name>A0A5C6D534_9BACT</name>
<dbReference type="OrthoDB" id="107551at2"/>
<evidence type="ECO:0000313" key="10">
    <source>
        <dbReference type="Proteomes" id="UP000319143"/>
    </source>
</evidence>
<evidence type="ECO:0000256" key="5">
    <source>
        <dbReference type="ARBA" id="ARBA00022801"/>
    </source>
</evidence>
<dbReference type="GO" id="GO:0005764">
    <property type="term" value="C:lysosome"/>
    <property type="evidence" value="ECO:0007669"/>
    <property type="project" value="TreeGrafter"/>
</dbReference>
<proteinExistence type="inferred from homology"/>